<dbReference type="EMBL" id="MU006702">
    <property type="protein sequence ID" value="KAF2633045.1"/>
    <property type="molecule type" value="Genomic_DNA"/>
</dbReference>
<reference evidence="1" key="1">
    <citation type="journal article" date="2020" name="Stud. Mycol.">
        <title>101 Dothideomycetes genomes: a test case for predicting lifestyles and emergence of pathogens.</title>
        <authorList>
            <person name="Haridas S."/>
            <person name="Albert R."/>
            <person name="Binder M."/>
            <person name="Bloem J."/>
            <person name="Labutti K."/>
            <person name="Salamov A."/>
            <person name="Andreopoulos B."/>
            <person name="Baker S."/>
            <person name="Barry K."/>
            <person name="Bills G."/>
            <person name="Bluhm B."/>
            <person name="Cannon C."/>
            <person name="Castanera R."/>
            <person name="Culley D."/>
            <person name="Daum C."/>
            <person name="Ezra D."/>
            <person name="Gonzalez J."/>
            <person name="Henrissat B."/>
            <person name="Kuo A."/>
            <person name="Liang C."/>
            <person name="Lipzen A."/>
            <person name="Lutzoni F."/>
            <person name="Magnuson J."/>
            <person name="Mondo S."/>
            <person name="Nolan M."/>
            <person name="Ohm R."/>
            <person name="Pangilinan J."/>
            <person name="Park H.-J."/>
            <person name="Ramirez L."/>
            <person name="Alfaro M."/>
            <person name="Sun H."/>
            <person name="Tritt A."/>
            <person name="Yoshinaga Y."/>
            <person name="Zwiers L.-H."/>
            <person name="Turgeon B."/>
            <person name="Goodwin S."/>
            <person name="Spatafora J."/>
            <person name="Crous P."/>
            <person name="Grigoriev I."/>
        </authorList>
    </citation>
    <scope>NUCLEOTIDE SEQUENCE</scope>
    <source>
        <strain evidence="1">CBS 525.71</strain>
    </source>
</reference>
<comment type="caution">
    <text evidence="1">The sequence shown here is derived from an EMBL/GenBank/DDBJ whole genome shotgun (WGS) entry which is preliminary data.</text>
</comment>
<dbReference type="Proteomes" id="UP000799754">
    <property type="component" value="Unassembled WGS sequence"/>
</dbReference>
<protein>
    <submittedName>
        <fullName evidence="1">Uncharacterized protein</fullName>
    </submittedName>
</protein>
<sequence>MVPAPFLAGLGHTPAPASNAVTRPSTVDPEHSTLYQRYELLQQYDKDKNDFIGELLTRYEYLSQQYQALASQSRRDVEGEAAWQAEKPMYERMVQQYQRALSENPFVMVLIDGDGMVFCDENIRMGEAGGRRAASQLDTAVRDWIEIEAKDVPLTSRVICRIYANVRGLGDVLVRTGTIKEIEDFEDFVRGFTRAKTMFDFIDVGAGKDRADEKTIDNFKIFSQDYHCRRLLFGCSHGNGYARVLEECSDKPEIVSKVILLEGVPFEKELLPLPYGTKKFPNIFRDSKLVAWGHNTFVPGQPRHVSGAGSPAQKVYDISTGLPSRFPAPPPQVMDSPIPARATAVGLPRTPSTSTIASDGFITTKATPPMNSWAAKAAAPPPPASALPAYEPADRNEVIARNRAGQRIDPPCKDYDKTEVDRVKKLKLCNVHFLRQECPYDMQCTHKHTYQPSRGEIATLRLVARMSPCQNGSGCQDVKCIFGHRCPAPPGRTKVPKGAKSCIFAETCKFPIELHDIDTNVVKTLVIR</sequence>
<gene>
    <name evidence="1" type="ORF">BU25DRAFT_487392</name>
</gene>
<accession>A0ACB6SFG0</accession>
<keyword evidence="2" id="KW-1185">Reference proteome</keyword>
<name>A0ACB6SFG0_9PLEO</name>
<proteinExistence type="predicted"/>
<organism evidence="1 2">
    <name type="scientific">Macroventuria anomochaeta</name>
    <dbReference type="NCBI Taxonomy" id="301207"/>
    <lineage>
        <taxon>Eukaryota</taxon>
        <taxon>Fungi</taxon>
        <taxon>Dikarya</taxon>
        <taxon>Ascomycota</taxon>
        <taxon>Pezizomycotina</taxon>
        <taxon>Dothideomycetes</taxon>
        <taxon>Pleosporomycetidae</taxon>
        <taxon>Pleosporales</taxon>
        <taxon>Pleosporineae</taxon>
        <taxon>Didymellaceae</taxon>
        <taxon>Macroventuria</taxon>
    </lineage>
</organism>
<evidence type="ECO:0000313" key="1">
    <source>
        <dbReference type="EMBL" id="KAF2633045.1"/>
    </source>
</evidence>
<evidence type="ECO:0000313" key="2">
    <source>
        <dbReference type="Proteomes" id="UP000799754"/>
    </source>
</evidence>